<dbReference type="EMBL" id="JAUDFV010000165">
    <property type="protein sequence ID" value="KAL2712769.1"/>
    <property type="molecule type" value="Genomic_DNA"/>
</dbReference>
<evidence type="ECO:0000313" key="2">
    <source>
        <dbReference type="Proteomes" id="UP001607302"/>
    </source>
</evidence>
<protein>
    <submittedName>
        <fullName evidence="1">Uncharacterized protein</fullName>
    </submittedName>
</protein>
<organism evidence="1 2">
    <name type="scientific">Vespula squamosa</name>
    <name type="common">Southern yellow jacket</name>
    <name type="synonym">Wasp</name>
    <dbReference type="NCBI Taxonomy" id="30214"/>
    <lineage>
        <taxon>Eukaryota</taxon>
        <taxon>Metazoa</taxon>
        <taxon>Ecdysozoa</taxon>
        <taxon>Arthropoda</taxon>
        <taxon>Hexapoda</taxon>
        <taxon>Insecta</taxon>
        <taxon>Pterygota</taxon>
        <taxon>Neoptera</taxon>
        <taxon>Endopterygota</taxon>
        <taxon>Hymenoptera</taxon>
        <taxon>Apocrita</taxon>
        <taxon>Aculeata</taxon>
        <taxon>Vespoidea</taxon>
        <taxon>Vespidae</taxon>
        <taxon>Vespinae</taxon>
        <taxon>Vespula</taxon>
    </lineage>
</organism>
<keyword evidence="2" id="KW-1185">Reference proteome</keyword>
<accession>A0ABD1ZWM5</accession>
<evidence type="ECO:0000313" key="1">
    <source>
        <dbReference type="EMBL" id="KAL2712769.1"/>
    </source>
</evidence>
<sequence length="126" mass="14158">MSIQEDRCRATRVEVEPVVLKSSGIVGSQPRHRNFVRSRTSAWTGIRTCSSCSCNRQISDGYFVLTAFLTLVAAGLRNIRSMTASMLLASRKPRQTAYRFESTKHPRVQVASVLIKIFAHEILEIC</sequence>
<name>A0ABD1ZWM5_VESSQ</name>
<reference evidence="1 2" key="1">
    <citation type="journal article" date="2024" name="Ann. Entomol. Soc. Am.">
        <title>Genomic analyses of the southern and eastern yellowjacket wasps (Hymenoptera: Vespidae) reveal evolutionary signatures of social life.</title>
        <authorList>
            <person name="Catto M.A."/>
            <person name="Caine P.B."/>
            <person name="Orr S.E."/>
            <person name="Hunt B.G."/>
            <person name="Goodisman M.A.D."/>
        </authorList>
    </citation>
    <scope>NUCLEOTIDE SEQUENCE [LARGE SCALE GENOMIC DNA]</scope>
    <source>
        <strain evidence="1">233</strain>
        <tissue evidence="1">Head and thorax</tissue>
    </source>
</reference>
<comment type="caution">
    <text evidence="1">The sequence shown here is derived from an EMBL/GenBank/DDBJ whole genome shotgun (WGS) entry which is preliminary data.</text>
</comment>
<dbReference type="Proteomes" id="UP001607302">
    <property type="component" value="Unassembled WGS sequence"/>
</dbReference>
<gene>
    <name evidence="1" type="ORF">V1478_017724</name>
</gene>
<dbReference type="AlphaFoldDB" id="A0ABD1ZWM5"/>
<proteinExistence type="predicted"/>